<comment type="similarity">
    <text evidence="2">Belongs to the SLC35F solute transporter family.</text>
</comment>
<dbReference type="PANTHER" id="PTHR13146">
    <property type="match status" value="1"/>
</dbReference>
<dbReference type="GO" id="GO:0022857">
    <property type="term" value="F:transmembrane transporter activity"/>
    <property type="evidence" value="ECO:0007669"/>
    <property type="project" value="InterPro"/>
</dbReference>
<accession>A0AB34JJ40</accession>
<evidence type="ECO:0000256" key="1">
    <source>
        <dbReference type="ARBA" id="ARBA00004141"/>
    </source>
</evidence>
<organism evidence="8 9">
    <name type="scientific">Prymnesium parvum</name>
    <name type="common">Toxic golden alga</name>
    <dbReference type="NCBI Taxonomy" id="97485"/>
    <lineage>
        <taxon>Eukaryota</taxon>
        <taxon>Haptista</taxon>
        <taxon>Haptophyta</taxon>
        <taxon>Prymnesiophyceae</taxon>
        <taxon>Prymnesiales</taxon>
        <taxon>Prymnesiaceae</taxon>
        <taxon>Prymnesium</taxon>
    </lineage>
</organism>
<proteinExistence type="inferred from homology"/>
<gene>
    <name evidence="8" type="ORF">AB1Y20_021075</name>
</gene>
<keyword evidence="4 7" id="KW-0812">Transmembrane</keyword>
<feature type="transmembrane region" description="Helical" evidence="7">
    <location>
        <begin position="110"/>
        <end position="131"/>
    </location>
</feature>
<dbReference type="InterPro" id="IPR009262">
    <property type="entry name" value="SLC35_F1/F2/F6"/>
</dbReference>
<dbReference type="GO" id="GO:0016020">
    <property type="term" value="C:membrane"/>
    <property type="evidence" value="ECO:0007669"/>
    <property type="project" value="UniProtKB-SubCell"/>
</dbReference>
<keyword evidence="3" id="KW-0813">Transport</keyword>
<dbReference type="SUPFAM" id="SSF103481">
    <property type="entry name" value="Multidrug resistance efflux transporter EmrE"/>
    <property type="match status" value="1"/>
</dbReference>
<reference evidence="8 9" key="1">
    <citation type="journal article" date="2024" name="Science">
        <title>Giant polyketide synthase enzymes in the biosynthesis of giant marine polyether toxins.</title>
        <authorList>
            <person name="Fallon T.R."/>
            <person name="Shende V.V."/>
            <person name="Wierzbicki I.H."/>
            <person name="Pendleton A.L."/>
            <person name="Watervoot N.F."/>
            <person name="Auber R.P."/>
            <person name="Gonzalez D.J."/>
            <person name="Wisecaver J.H."/>
            <person name="Moore B.S."/>
        </authorList>
    </citation>
    <scope>NUCLEOTIDE SEQUENCE [LARGE SCALE GENOMIC DNA]</scope>
    <source>
        <strain evidence="8 9">12B1</strain>
    </source>
</reference>
<evidence type="ECO:0000256" key="4">
    <source>
        <dbReference type="ARBA" id="ARBA00022692"/>
    </source>
</evidence>
<evidence type="ECO:0000256" key="7">
    <source>
        <dbReference type="SAM" id="Phobius"/>
    </source>
</evidence>
<dbReference type="Pfam" id="PF06027">
    <property type="entry name" value="SLC35F"/>
    <property type="match status" value="1"/>
</dbReference>
<feature type="transmembrane region" description="Helical" evidence="7">
    <location>
        <begin position="200"/>
        <end position="219"/>
    </location>
</feature>
<evidence type="ECO:0008006" key="10">
    <source>
        <dbReference type="Google" id="ProtNLM"/>
    </source>
</evidence>
<dbReference type="AlphaFoldDB" id="A0AB34JJ40"/>
<comment type="subcellular location">
    <subcellularLocation>
        <location evidence="1">Membrane</location>
        <topology evidence="1">Multi-pass membrane protein</topology>
    </subcellularLocation>
</comment>
<keyword evidence="6 7" id="KW-0472">Membrane</keyword>
<comment type="caution">
    <text evidence="8">The sequence shown here is derived from an EMBL/GenBank/DDBJ whole genome shotgun (WGS) entry which is preliminary data.</text>
</comment>
<sequence>MLRLKIDAPEPAPLTPEQAEEVRIRSKQAILAIGMLVAGSANTITCKQTLSVLSPAAPGGSPQPFDHPFVMAGTMFFGECLCLVWFRVRDLCRPERRSRAARDKRQGKHLPCYAFAFPAACDLVATSIMYVGLTLTTASTYQMLRGSSIVFTGLLSTVYLRRKQYAFHWFAMAFVVAGVLTVGAASALTAGGVEAGGNPMLGNVLVVLSQLFVALQMCLEERFVTGFKVPALVAVGNEGLWGLGFLVLSLVALQHIMLNGKPMEDSLQALYQVQHAPKVVLMALSNSLSIAFFNFFGMSITKYTSAAYRMMLDSLRTIIIWLFDLASGGGKFHPLQPIGFALMLLGTAIYNEDVRVPGFYYPTEEEKKQQQAMLKNPRTEPLLEPAVAQRITSDFQSSPTMKVDDFFTPRLTRFTVGKKN</sequence>
<evidence type="ECO:0000256" key="3">
    <source>
        <dbReference type="ARBA" id="ARBA00022448"/>
    </source>
</evidence>
<feature type="transmembrane region" description="Helical" evidence="7">
    <location>
        <begin position="143"/>
        <end position="160"/>
    </location>
</feature>
<evidence type="ECO:0000313" key="9">
    <source>
        <dbReference type="Proteomes" id="UP001515480"/>
    </source>
</evidence>
<feature type="transmembrane region" description="Helical" evidence="7">
    <location>
        <begin position="167"/>
        <end position="188"/>
    </location>
</feature>
<dbReference type="Proteomes" id="UP001515480">
    <property type="component" value="Unassembled WGS sequence"/>
</dbReference>
<keyword evidence="5 7" id="KW-1133">Transmembrane helix</keyword>
<name>A0AB34JJ40_PRYPA</name>
<protein>
    <recommendedName>
        <fullName evidence="10">Sugar phosphate transporter domain-containing protein</fullName>
    </recommendedName>
</protein>
<evidence type="ECO:0000256" key="5">
    <source>
        <dbReference type="ARBA" id="ARBA00022989"/>
    </source>
</evidence>
<dbReference type="EMBL" id="JBGBPQ010000007">
    <property type="protein sequence ID" value="KAL1521411.1"/>
    <property type="molecule type" value="Genomic_DNA"/>
</dbReference>
<feature type="transmembrane region" description="Helical" evidence="7">
    <location>
        <begin position="279"/>
        <end position="301"/>
    </location>
</feature>
<dbReference type="InterPro" id="IPR037185">
    <property type="entry name" value="EmrE-like"/>
</dbReference>
<dbReference type="PANTHER" id="PTHR13146:SF0">
    <property type="entry name" value="SOLUTE CARRIER FAMILY 35 MEMBER F6"/>
    <property type="match status" value="1"/>
</dbReference>
<evidence type="ECO:0000256" key="2">
    <source>
        <dbReference type="ARBA" id="ARBA00007863"/>
    </source>
</evidence>
<feature type="transmembrane region" description="Helical" evidence="7">
    <location>
        <begin position="240"/>
        <end position="259"/>
    </location>
</feature>
<evidence type="ECO:0000313" key="8">
    <source>
        <dbReference type="EMBL" id="KAL1521411.1"/>
    </source>
</evidence>
<feature type="transmembrane region" description="Helical" evidence="7">
    <location>
        <begin position="70"/>
        <end position="89"/>
    </location>
</feature>
<evidence type="ECO:0000256" key="6">
    <source>
        <dbReference type="ARBA" id="ARBA00023136"/>
    </source>
</evidence>
<keyword evidence="9" id="KW-1185">Reference proteome</keyword>